<evidence type="ECO:0000256" key="2">
    <source>
        <dbReference type="ARBA" id="ARBA00022679"/>
    </source>
</evidence>
<dbReference type="Proteomes" id="UP000266441">
    <property type="component" value="Unassembled WGS sequence"/>
</dbReference>
<protein>
    <submittedName>
        <fullName evidence="4">23S rRNA (Guanosine(2251)-2'-O)-methyltransferase RlmB</fullName>
    </submittedName>
</protein>
<dbReference type="Pfam" id="PF00588">
    <property type="entry name" value="SpoU_methylase"/>
    <property type="match status" value="1"/>
</dbReference>
<dbReference type="InterPro" id="IPR029026">
    <property type="entry name" value="tRNA_m1G_MTases_N"/>
</dbReference>
<dbReference type="PANTHER" id="PTHR46429">
    <property type="entry name" value="23S RRNA (GUANOSINE-2'-O-)-METHYLTRANSFERASE RLMB"/>
    <property type="match status" value="1"/>
</dbReference>
<dbReference type="EMBL" id="QWET01000019">
    <property type="protein sequence ID" value="RIH63535.1"/>
    <property type="molecule type" value="Genomic_DNA"/>
</dbReference>
<evidence type="ECO:0000256" key="1">
    <source>
        <dbReference type="ARBA" id="ARBA00022603"/>
    </source>
</evidence>
<dbReference type="PANTHER" id="PTHR46429:SF1">
    <property type="entry name" value="23S RRNA (GUANOSINE-2'-O-)-METHYLTRANSFERASE RLMB"/>
    <property type="match status" value="1"/>
</dbReference>
<dbReference type="GO" id="GO:0032259">
    <property type="term" value="P:methylation"/>
    <property type="evidence" value="ECO:0007669"/>
    <property type="project" value="UniProtKB-KW"/>
</dbReference>
<dbReference type="AlphaFoldDB" id="A0A399CUM3"/>
<evidence type="ECO:0000313" key="5">
    <source>
        <dbReference type="Proteomes" id="UP000266441"/>
    </source>
</evidence>
<organism evidence="4 5">
    <name type="scientific">Mariniphaga sediminis</name>
    <dbReference type="NCBI Taxonomy" id="1628158"/>
    <lineage>
        <taxon>Bacteria</taxon>
        <taxon>Pseudomonadati</taxon>
        <taxon>Bacteroidota</taxon>
        <taxon>Bacteroidia</taxon>
        <taxon>Marinilabiliales</taxon>
        <taxon>Prolixibacteraceae</taxon>
        <taxon>Mariniphaga</taxon>
    </lineage>
</organism>
<name>A0A399CUM3_9BACT</name>
<keyword evidence="2 4" id="KW-0808">Transferase</keyword>
<dbReference type="InterPro" id="IPR004441">
    <property type="entry name" value="rRNA_MeTrfase_TrmH"/>
</dbReference>
<keyword evidence="5" id="KW-1185">Reference proteome</keyword>
<dbReference type="SUPFAM" id="SSF55315">
    <property type="entry name" value="L30e-like"/>
    <property type="match status" value="1"/>
</dbReference>
<dbReference type="InterPro" id="IPR029064">
    <property type="entry name" value="Ribosomal_eL30-like_sf"/>
</dbReference>
<reference evidence="4 5" key="1">
    <citation type="journal article" date="2015" name="Int. J. Syst. Evol. Microbiol.">
        <title>Mariniphaga sediminis sp. nov., isolated from coastal sediment.</title>
        <authorList>
            <person name="Wang F.Q."/>
            <person name="Shen Q.Y."/>
            <person name="Chen G.J."/>
            <person name="Du Z.J."/>
        </authorList>
    </citation>
    <scope>NUCLEOTIDE SEQUENCE [LARGE SCALE GENOMIC DNA]</scope>
    <source>
        <strain evidence="4 5">SY21</strain>
    </source>
</reference>
<accession>A0A399CUM3</accession>
<sequence>MQHEDYIFGTRAVIEAVKSGRRIEKVLIRKGLDNPLFSELFQLIKENEIPFQFVPVEKINRVTRKNHQGVLAFLSAVEFDDIETLLPGLFESGVDPFILILDQVTDVRNFGAIVRTAECGGVQAIVIPEKGMARIGADAVKTSAGAIHSLPVCRVKSLGSVIRFLKDSGLKIVASTEKASTVFTDSEMNVPLAIIMGSEDTGISSSLLKMADEQVRIPLYGKIESLNVSVAAALMIYEAVRQRN</sequence>
<dbReference type="InterPro" id="IPR001537">
    <property type="entry name" value="SpoU_MeTrfase"/>
</dbReference>
<comment type="caution">
    <text evidence="4">The sequence shown here is derived from an EMBL/GenBank/DDBJ whole genome shotgun (WGS) entry which is preliminary data.</text>
</comment>
<dbReference type="SMART" id="SM00967">
    <property type="entry name" value="SpoU_sub_bind"/>
    <property type="match status" value="1"/>
</dbReference>
<dbReference type="InterPro" id="IPR029028">
    <property type="entry name" value="Alpha/beta_knot_MTases"/>
</dbReference>
<dbReference type="OrthoDB" id="9794400at2"/>
<dbReference type="InterPro" id="IPR013123">
    <property type="entry name" value="SpoU_subst-bd"/>
</dbReference>
<gene>
    <name evidence="4" type="primary">rlmB</name>
    <name evidence="4" type="ORF">D1164_19085</name>
</gene>
<dbReference type="RefSeq" id="WP_119351503.1">
    <property type="nucleotide sequence ID" value="NZ_JBFHKJ010000573.1"/>
</dbReference>
<keyword evidence="1 4" id="KW-0489">Methyltransferase</keyword>
<dbReference type="NCBIfam" id="TIGR00186">
    <property type="entry name" value="rRNA_methyl_3"/>
    <property type="match status" value="1"/>
</dbReference>
<dbReference type="Gene3D" id="3.30.1330.30">
    <property type="match status" value="1"/>
</dbReference>
<dbReference type="GO" id="GO:0008173">
    <property type="term" value="F:RNA methyltransferase activity"/>
    <property type="evidence" value="ECO:0007669"/>
    <property type="project" value="InterPro"/>
</dbReference>
<feature type="domain" description="RNA 2-O ribose methyltransferase substrate binding" evidence="3">
    <location>
        <begin position="6"/>
        <end position="80"/>
    </location>
</feature>
<evidence type="ECO:0000259" key="3">
    <source>
        <dbReference type="SMART" id="SM00967"/>
    </source>
</evidence>
<dbReference type="Pfam" id="PF08032">
    <property type="entry name" value="SpoU_sub_bind"/>
    <property type="match status" value="1"/>
</dbReference>
<dbReference type="Gene3D" id="3.40.1280.10">
    <property type="match status" value="1"/>
</dbReference>
<proteinExistence type="predicted"/>
<dbReference type="SUPFAM" id="SSF75217">
    <property type="entry name" value="alpha/beta knot"/>
    <property type="match status" value="1"/>
</dbReference>
<dbReference type="GO" id="GO:0006396">
    <property type="term" value="P:RNA processing"/>
    <property type="evidence" value="ECO:0007669"/>
    <property type="project" value="InterPro"/>
</dbReference>
<dbReference type="GO" id="GO:0003723">
    <property type="term" value="F:RNA binding"/>
    <property type="evidence" value="ECO:0007669"/>
    <property type="project" value="InterPro"/>
</dbReference>
<dbReference type="CDD" id="cd18103">
    <property type="entry name" value="SpoU-like_RlmB"/>
    <property type="match status" value="1"/>
</dbReference>
<dbReference type="GO" id="GO:0005829">
    <property type="term" value="C:cytosol"/>
    <property type="evidence" value="ECO:0007669"/>
    <property type="project" value="TreeGrafter"/>
</dbReference>
<evidence type="ECO:0000313" key="4">
    <source>
        <dbReference type="EMBL" id="RIH63535.1"/>
    </source>
</evidence>